<dbReference type="Pfam" id="PF13417">
    <property type="entry name" value="GST_N_3"/>
    <property type="match status" value="1"/>
</dbReference>
<evidence type="ECO:0000313" key="2">
    <source>
        <dbReference type="EMBL" id="TXL69659.1"/>
    </source>
</evidence>
<protein>
    <submittedName>
        <fullName evidence="2">Glutathione S-transferase</fullName>
    </submittedName>
</protein>
<dbReference type="InterPro" id="IPR010987">
    <property type="entry name" value="Glutathione-S-Trfase_C-like"/>
</dbReference>
<comment type="caution">
    <text evidence="2">The sequence shown here is derived from an EMBL/GenBank/DDBJ whole genome shotgun (WGS) entry which is preliminary data.</text>
</comment>
<evidence type="ECO:0000313" key="3">
    <source>
        <dbReference type="Proteomes" id="UP000321638"/>
    </source>
</evidence>
<dbReference type="InterPro" id="IPR004045">
    <property type="entry name" value="Glutathione_S-Trfase_N"/>
</dbReference>
<dbReference type="InterPro" id="IPR036282">
    <property type="entry name" value="Glutathione-S-Trfase_C_sf"/>
</dbReference>
<accession>A0A5C8P7H9</accession>
<dbReference type="GO" id="GO:0016740">
    <property type="term" value="F:transferase activity"/>
    <property type="evidence" value="ECO:0007669"/>
    <property type="project" value="UniProtKB-KW"/>
</dbReference>
<proteinExistence type="predicted"/>
<dbReference type="AlphaFoldDB" id="A0A5C8P7H9"/>
<feature type="domain" description="GST C-terminal" evidence="1">
    <location>
        <begin position="116"/>
        <end position="249"/>
    </location>
</feature>
<dbReference type="PROSITE" id="PS50405">
    <property type="entry name" value="GST_CTER"/>
    <property type="match status" value="1"/>
</dbReference>
<dbReference type="RefSeq" id="WP_147852234.1">
    <property type="nucleotide sequence ID" value="NZ_VDUZ01000075.1"/>
</dbReference>
<dbReference type="Proteomes" id="UP000321638">
    <property type="component" value="Unassembled WGS sequence"/>
</dbReference>
<gene>
    <name evidence="2" type="ORF">FHP25_37990</name>
</gene>
<dbReference type="InterPro" id="IPR036249">
    <property type="entry name" value="Thioredoxin-like_sf"/>
</dbReference>
<dbReference type="PANTHER" id="PTHR12289">
    <property type="entry name" value="METAXIN RELATED"/>
    <property type="match status" value="1"/>
</dbReference>
<name>A0A5C8P7H9_9HYPH</name>
<organism evidence="2 3">
    <name type="scientific">Vineibacter terrae</name>
    <dbReference type="NCBI Taxonomy" id="2586908"/>
    <lineage>
        <taxon>Bacteria</taxon>
        <taxon>Pseudomonadati</taxon>
        <taxon>Pseudomonadota</taxon>
        <taxon>Alphaproteobacteria</taxon>
        <taxon>Hyphomicrobiales</taxon>
        <taxon>Vineibacter</taxon>
    </lineage>
</organism>
<dbReference type="OrthoDB" id="7054557at2"/>
<dbReference type="Gene3D" id="1.20.1050.10">
    <property type="match status" value="1"/>
</dbReference>
<dbReference type="Gene3D" id="3.40.30.10">
    <property type="entry name" value="Glutaredoxin"/>
    <property type="match status" value="1"/>
</dbReference>
<keyword evidence="2" id="KW-0808">Transferase</keyword>
<dbReference type="GO" id="GO:0005737">
    <property type="term" value="C:cytoplasm"/>
    <property type="evidence" value="ECO:0007669"/>
    <property type="project" value="TreeGrafter"/>
</dbReference>
<dbReference type="EMBL" id="VDUZ01000075">
    <property type="protein sequence ID" value="TXL69659.1"/>
    <property type="molecule type" value="Genomic_DNA"/>
</dbReference>
<keyword evidence="3" id="KW-1185">Reference proteome</keyword>
<evidence type="ECO:0000259" key="1">
    <source>
        <dbReference type="PROSITE" id="PS50405"/>
    </source>
</evidence>
<reference evidence="2 3" key="1">
    <citation type="submission" date="2019-06" db="EMBL/GenBank/DDBJ databases">
        <title>New taxonomy in bacterial strain CC-CFT640, isolated from vineyard.</title>
        <authorList>
            <person name="Lin S.-Y."/>
            <person name="Tsai C.-F."/>
            <person name="Young C.-C."/>
        </authorList>
    </citation>
    <scope>NUCLEOTIDE SEQUENCE [LARGE SCALE GENOMIC DNA]</scope>
    <source>
        <strain evidence="2 3">CC-CFT640</strain>
    </source>
</reference>
<dbReference type="PANTHER" id="PTHR12289:SF67">
    <property type="match status" value="1"/>
</dbReference>
<dbReference type="SUPFAM" id="SSF47616">
    <property type="entry name" value="GST C-terminal domain-like"/>
    <property type="match status" value="1"/>
</dbReference>
<dbReference type="SUPFAM" id="SSF52833">
    <property type="entry name" value="Thioredoxin-like"/>
    <property type="match status" value="1"/>
</dbReference>
<sequence length="335" mass="37163">MADGRYDLYGANPSPYSMKMRAVLRYRRLPFAWHAGPGARDIAIAAGLPPVIPVLRFPDGTLLNDSTPLIEALEQRHPAERSLIPDDPGQAFLAFLIEDMADEWLTKAMYHYRWWYEPDRAFAAVWVIGDRMIGRPPGEVERAGRAFIERQVGRMALVGATAENRPTIEKSYLRVLDALEAGLPAQPFLFGSRPSLADFGLFGQLSTLSVDPTPASILRERAPHVLTWLLRLDDSSGVDGDWSAADAPLPAMVRALLQLCGDTYLPFLAANTRAIADGQDVVSVELRGRPYTQAPFRYQAKCYDALRHRFAKLPPPHRQAIVPVLEEAGCLGYLA</sequence>
<dbReference type="Pfam" id="PF13410">
    <property type="entry name" value="GST_C_2"/>
    <property type="match status" value="1"/>
</dbReference>
<dbReference type="InterPro" id="IPR050931">
    <property type="entry name" value="Mito_Protein_Transport_Metaxin"/>
</dbReference>